<dbReference type="AlphaFoldDB" id="A0AAV4DDP5"/>
<evidence type="ECO:0000313" key="2">
    <source>
        <dbReference type="Proteomes" id="UP000735302"/>
    </source>
</evidence>
<protein>
    <submittedName>
        <fullName evidence="1">Uncharacterized protein</fullName>
    </submittedName>
</protein>
<dbReference type="EMBL" id="BLXT01007741">
    <property type="protein sequence ID" value="GFO42060.1"/>
    <property type="molecule type" value="Genomic_DNA"/>
</dbReference>
<comment type="caution">
    <text evidence="1">The sequence shown here is derived from an EMBL/GenBank/DDBJ whole genome shotgun (WGS) entry which is preliminary data.</text>
</comment>
<dbReference type="Proteomes" id="UP000735302">
    <property type="component" value="Unassembled WGS sequence"/>
</dbReference>
<name>A0AAV4DDP5_9GAST</name>
<keyword evidence="2" id="KW-1185">Reference proteome</keyword>
<organism evidence="1 2">
    <name type="scientific">Plakobranchus ocellatus</name>
    <dbReference type="NCBI Taxonomy" id="259542"/>
    <lineage>
        <taxon>Eukaryota</taxon>
        <taxon>Metazoa</taxon>
        <taxon>Spiralia</taxon>
        <taxon>Lophotrochozoa</taxon>
        <taxon>Mollusca</taxon>
        <taxon>Gastropoda</taxon>
        <taxon>Heterobranchia</taxon>
        <taxon>Euthyneura</taxon>
        <taxon>Panpulmonata</taxon>
        <taxon>Sacoglossa</taxon>
        <taxon>Placobranchoidea</taxon>
        <taxon>Plakobranchidae</taxon>
        <taxon>Plakobranchus</taxon>
    </lineage>
</organism>
<accession>A0AAV4DDP5</accession>
<evidence type="ECO:0000313" key="1">
    <source>
        <dbReference type="EMBL" id="GFO42060.1"/>
    </source>
</evidence>
<reference evidence="1 2" key="1">
    <citation type="journal article" date="2021" name="Elife">
        <title>Chloroplast acquisition without the gene transfer in kleptoplastic sea slugs, Plakobranchus ocellatus.</title>
        <authorList>
            <person name="Maeda T."/>
            <person name="Takahashi S."/>
            <person name="Yoshida T."/>
            <person name="Shimamura S."/>
            <person name="Takaki Y."/>
            <person name="Nagai Y."/>
            <person name="Toyoda A."/>
            <person name="Suzuki Y."/>
            <person name="Arimoto A."/>
            <person name="Ishii H."/>
            <person name="Satoh N."/>
            <person name="Nishiyama T."/>
            <person name="Hasebe M."/>
            <person name="Maruyama T."/>
            <person name="Minagawa J."/>
            <person name="Obokata J."/>
            <person name="Shigenobu S."/>
        </authorList>
    </citation>
    <scope>NUCLEOTIDE SEQUENCE [LARGE SCALE GENOMIC DNA]</scope>
</reference>
<proteinExistence type="predicted"/>
<gene>
    <name evidence="1" type="ORF">PoB_006856500</name>
</gene>
<sequence>MISDFQRSVKPRRRWRTRTRLRKVWYTPSGECDDDNVNEVNDVKSLYIRHLLYLETSDLKVYRGPHDAIWGPEPTPPYLV</sequence>